<feature type="non-terminal residue" evidence="2">
    <location>
        <position position="1"/>
    </location>
</feature>
<keyword evidence="3" id="KW-1185">Reference proteome</keyword>
<name>A0A392T529_9FABA</name>
<feature type="region of interest" description="Disordered" evidence="1">
    <location>
        <begin position="1"/>
        <end position="41"/>
    </location>
</feature>
<sequence>PHESHSDASSPDEDDGTIMVRSKGRVFKPSPEVGVKPKSLH</sequence>
<proteinExistence type="predicted"/>
<dbReference type="AlphaFoldDB" id="A0A392T529"/>
<evidence type="ECO:0000256" key="1">
    <source>
        <dbReference type="SAM" id="MobiDB-lite"/>
    </source>
</evidence>
<dbReference type="Proteomes" id="UP000265520">
    <property type="component" value="Unassembled WGS sequence"/>
</dbReference>
<organism evidence="2 3">
    <name type="scientific">Trifolium medium</name>
    <dbReference type="NCBI Taxonomy" id="97028"/>
    <lineage>
        <taxon>Eukaryota</taxon>
        <taxon>Viridiplantae</taxon>
        <taxon>Streptophyta</taxon>
        <taxon>Embryophyta</taxon>
        <taxon>Tracheophyta</taxon>
        <taxon>Spermatophyta</taxon>
        <taxon>Magnoliopsida</taxon>
        <taxon>eudicotyledons</taxon>
        <taxon>Gunneridae</taxon>
        <taxon>Pentapetalae</taxon>
        <taxon>rosids</taxon>
        <taxon>fabids</taxon>
        <taxon>Fabales</taxon>
        <taxon>Fabaceae</taxon>
        <taxon>Papilionoideae</taxon>
        <taxon>50 kb inversion clade</taxon>
        <taxon>NPAAA clade</taxon>
        <taxon>Hologalegina</taxon>
        <taxon>IRL clade</taxon>
        <taxon>Trifolieae</taxon>
        <taxon>Trifolium</taxon>
    </lineage>
</organism>
<dbReference type="EMBL" id="LXQA010493076">
    <property type="protein sequence ID" value="MCI55250.1"/>
    <property type="molecule type" value="Genomic_DNA"/>
</dbReference>
<reference evidence="2 3" key="1">
    <citation type="journal article" date="2018" name="Front. Plant Sci.">
        <title>Red Clover (Trifolium pratense) and Zigzag Clover (T. medium) - A Picture of Genomic Similarities and Differences.</title>
        <authorList>
            <person name="Dluhosova J."/>
            <person name="Istvanek J."/>
            <person name="Nedelnik J."/>
            <person name="Repkova J."/>
        </authorList>
    </citation>
    <scope>NUCLEOTIDE SEQUENCE [LARGE SCALE GENOMIC DNA]</scope>
    <source>
        <strain evidence="3">cv. 10/8</strain>
        <tissue evidence="2">Leaf</tissue>
    </source>
</reference>
<protein>
    <submittedName>
        <fullName evidence="2">Uncharacterized protein</fullName>
    </submittedName>
</protein>
<accession>A0A392T529</accession>
<evidence type="ECO:0000313" key="2">
    <source>
        <dbReference type="EMBL" id="MCI55250.1"/>
    </source>
</evidence>
<evidence type="ECO:0000313" key="3">
    <source>
        <dbReference type="Proteomes" id="UP000265520"/>
    </source>
</evidence>
<comment type="caution">
    <text evidence="2">The sequence shown here is derived from an EMBL/GenBank/DDBJ whole genome shotgun (WGS) entry which is preliminary data.</text>
</comment>